<keyword evidence="1" id="KW-0012">Acyltransferase</keyword>
<name>A0AC61RGJ2_9BACT</name>
<dbReference type="EMBL" id="SRYB01000012">
    <property type="protein sequence ID" value="TGY78600.1"/>
    <property type="molecule type" value="Genomic_DNA"/>
</dbReference>
<evidence type="ECO:0000313" key="2">
    <source>
        <dbReference type="Proteomes" id="UP000306319"/>
    </source>
</evidence>
<reference evidence="1" key="1">
    <citation type="submission" date="2019-04" db="EMBL/GenBank/DDBJ databases">
        <title>Microbes associate with the intestines of laboratory mice.</title>
        <authorList>
            <person name="Navarre W."/>
            <person name="Wong E."/>
            <person name="Huang K."/>
            <person name="Tropini C."/>
            <person name="Ng K."/>
            <person name="Yu B."/>
        </authorList>
    </citation>
    <scope>NUCLEOTIDE SEQUENCE</scope>
    <source>
        <strain evidence="1">NM04_E33</strain>
    </source>
</reference>
<organism evidence="1 2">
    <name type="scientific">Lepagella muris</name>
    <dbReference type="NCBI Taxonomy" id="3032870"/>
    <lineage>
        <taxon>Bacteria</taxon>
        <taxon>Pseudomonadati</taxon>
        <taxon>Bacteroidota</taxon>
        <taxon>Bacteroidia</taxon>
        <taxon>Bacteroidales</taxon>
        <taxon>Muribaculaceae</taxon>
        <taxon>Lepagella</taxon>
    </lineage>
</organism>
<comment type="caution">
    <text evidence="1">The sequence shown here is derived from an EMBL/GenBank/DDBJ whole genome shotgun (WGS) entry which is preliminary data.</text>
</comment>
<accession>A0AC61RGJ2</accession>
<keyword evidence="2" id="KW-1185">Reference proteome</keyword>
<protein>
    <submittedName>
        <fullName evidence="1">Acyltransferase</fullName>
    </submittedName>
</protein>
<evidence type="ECO:0000313" key="1">
    <source>
        <dbReference type="EMBL" id="TGY78600.1"/>
    </source>
</evidence>
<sequence length="192" mass="20922">MGKRGHYQYLTNVIGKIFGILPKSVLKFIYGLTCNMSGFVGLGFRYVCLKNMIKTCGENVAIFPYCIIRHPENLSIGSNVSIHPYCYIDAIGGVDINDNVSIANHCSIISFGHSWENKEEPIKYNPLIMTPIEIGSDVWIGCGVRIIGPCKIESRTVIAAGAVARGSLAGHSIYGGVPVKLIKKISSLDPNF</sequence>
<gene>
    <name evidence="1" type="ORF">E5331_09790</name>
</gene>
<proteinExistence type="predicted"/>
<keyword evidence="1" id="KW-0808">Transferase</keyword>
<dbReference type="Proteomes" id="UP000306319">
    <property type="component" value="Unassembled WGS sequence"/>
</dbReference>